<dbReference type="InterPro" id="IPR041685">
    <property type="entry name" value="AAA_GajA/Old/RecF-like"/>
</dbReference>
<dbReference type="Proteomes" id="UP000284057">
    <property type="component" value="Unassembled WGS sequence"/>
</dbReference>
<dbReference type="PANTHER" id="PTHR43581">
    <property type="entry name" value="ATP/GTP PHOSPHATASE"/>
    <property type="match status" value="1"/>
</dbReference>
<dbReference type="Pfam" id="PF20469">
    <property type="entry name" value="OLD-like_TOPRIM"/>
    <property type="match status" value="1"/>
</dbReference>
<dbReference type="Pfam" id="PF13175">
    <property type="entry name" value="AAA_15"/>
    <property type="match status" value="1"/>
</dbReference>
<gene>
    <name evidence="3" type="ORF">DY240_11225</name>
</gene>
<dbReference type="CDD" id="cd00267">
    <property type="entry name" value="ABC_ATPase"/>
    <property type="match status" value="1"/>
</dbReference>
<name>A0A418KSA8_9ACTN</name>
<sequence length="739" mass="82754">MQIRDVFIRNFRGVASARLAQCGDLNVLIGKNNAGKSTILDAINGFFRMVATGSAVDLEGPLSKETNFRRSADDERLEVEIWFGLSPDEFSLIHELIVDEAPQMRNALEGLDTSHALAVTVAAAKGDPPYVYIKSIVLVRKDEDRSADQILLDVGGPAAAELHKKAREAQRFADQARDLEAIGSRLERSDFSMYREGRYSRELLTSIISRSSSSRPRVEVVEDVERILRESSDLAEAIQGIESLASIARKKQEDLETSELANSVDTFSGQSARLPNYALAILQFLGRTKYLHLRDRRSPVGREEAQQLLRLKVRRGGTETLKNIQDTVQSLMGVVIDAFESQPEGRGVRGLNTNAEMDVDEVLVEMNGAGIREALRLVLDNELKGPDVLLVEEPEIHLHPALEMSMLRYLRSASTRSQIFVTTHSTNFLDIYDMRNVYLVSRDNDVEARLIDFVEAEEAIPQQLGLRLSSLFMFDRLIFVEGASDEAVLREIAAKIGLNLGRAGVGFVHMGGARNFTHYATESTLAFLSRRRVQMTFLLDRDESTDEERRKLEGLLGDRARLHVLLRRELENYLSIPAAIARFIAGKKGRAAEGDSVTPEEVSAQLDQVAELLKTNTLERALLRKFCRPLYIDRDRITSASRSADLIELAQAEAARAAAELDERIVELSGDAEAETAKFEERWAREKLALVPGHELIDGVCQQYGIRFKKERDAQRLAGQLDQSEIPEELARLLREVTR</sequence>
<evidence type="ECO:0000259" key="1">
    <source>
        <dbReference type="Pfam" id="PF13175"/>
    </source>
</evidence>
<evidence type="ECO:0000313" key="3">
    <source>
        <dbReference type="EMBL" id="RIQ25257.1"/>
    </source>
</evidence>
<dbReference type="InterPro" id="IPR034139">
    <property type="entry name" value="TOPRIM_OLD"/>
</dbReference>
<accession>A0A418KSA8</accession>
<dbReference type="SUPFAM" id="SSF52540">
    <property type="entry name" value="P-loop containing nucleoside triphosphate hydrolases"/>
    <property type="match status" value="1"/>
</dbReference>
<dbReference type="InterPro" id="IPR027417">
    <property type="entry name" value="P-loop_NTPase"/>
</dbReference>
<dbReference type="PANTHER" id="PTHR43581:SF4">
    <property type="entry name" value="ATP_GTP PHOSPHATASE"/>
    <property type="match status" value="1"/>
</dbReference>
<comment type="caution">
    <text evidence="3">The sequence shown here is derived from an EMBL/GenBank/DDBJ whole genome shotgun (WGS) entry which is preliminary data.</text>
</comment>
<dbReference type="EMBL" id="QUAL01000103">
    <property type="protein sequence ID" value="RIQ25257.1"/>
    <property type="molecule type" value="Genomic_DNA"/>
</dbReference>
<protein>
    <submittedName>
        <fullName evidence="3">Uncharacterized protein</fullName>
    </submittedName>
</protein>
<dbReference type="InterPro" id="IPR051396">
    <property type="entry name" value="Bact_Antivir_Def_Nuclease"/>
</dbReference>
<proteinExistence type="predicted"/>
<evidence type="ECO:0000313" key="4">
    <source>
        <dbReference type="Proteomes" id="UP000284057"/>
    </source>
</evidence>
<keyword evidence="4" id="KW-1185">Reference proteome</keyword>
<feature type="domain" description="Endonuclease GajA/Old nuclease/RecF-like AAA" evidence="1">
    <location>
        <begin position="1"/>
        <end position="428"/>
    </location>
</feature>
<organism evidence="3 4">
    <name type="scientific">Jiangella rhizosphaerae</name>
    <dbReference type="NCBI Taxonomy" id="2293569"/>
    <lineage>
        <taxon>Bacteria</taxon>
        <taxon>Bacillati</taxon>
        <taxon>Actinomycetota</taxon>
        <taxon>Actinomycetes</taxon>
        <taxon>Jiangellales</taxon>
        <taxon>Jiangellaceae</taxon>
        <taxon>Jiangella</taxon>
    </lineage>
</organism>
<dbReference type="RefSeq" id="WP_119659985.1">
    <property type="nucleotide sequence ID" value="NZ_QUAL01000103.1"/>
</dbReference>
<dbReference type="Gene3D" id="3.40.50.300">
    <property type="entry name" value="P-loop containing nucleotide triphosphate hydrolases"/>
    <property type="match status" value="1"/>
</dbReference>
<dbReference type="OrthoDB" id="3237462at2"/>
<feature type="domain" description="OLD protein-like TOPRIM" evidence="2">
    <location>
        <begin position="473"/>
        <end position="520"/>
    </location>
</feature>
<dbReference type="AlphaFoldDB" id="A0A418KSA8"/>
<evidence type="ECO:0000259" key="2">
    <source>
        <dbReference type="Pfam" id="PF20469"/>
    </source>
</evidence>
<reference evidence="3 4" key="1">
    <citation type="submission" date="2018-09" db="EMBL/GenBank/DDBJ databases">
        <title>Isolation, diversity and antifungal activity of actinobacteria from wheat.</title>
        <authorList>
            <person name="Han C."/>
        </authorList>
    </citation>
    <scope>NUCLEOTIDE SEQUENCE [LARGE SCALE GENOMIC DNA]</scope>
    <source>
        <strain evidence="3 4">NEAU-YY265</strain>
    </source>
</reference>